<evidence type="ECO:0000313" key="4">
    <source>
        <dbReference type="Proteomes" id="UP001221142"/>
    </source>
</evidence>
<feature type="compositionally biased region" description="Basic and acidic residues" evidence="1">
    <location>
        <begin position="82"/>
        <end position="91"/>
    </location>
</feature>
<reference evidence="3" key="1">
    <citation type="submission" date="2023-03" db="EMBL/GenBank/DDBJ databases">
        <title>Massive genome expansion in bonnet fungi (Mycena s.s.) driven by repeated elements and novel gene families across ecological guilds.</title>
        <authorList>
            <consortium name="Lawrence Berkeley National Laboratory"/>
            <person name="Harder C.B."/>
            <person name="Miyauchi S."/>
            <person name="Viragh M."/>
            <person name="Kuo A."/>
            <person name="Thoen E."/>
            <person name="Andreopoulos B."/>
            <person name="Lu D."/>
            <person name="Skrede I."/>
            <person name="Drula E."/>
            <person name="Henrissat B."/>
            <person name="Morin E."/>
            <person name="Kohler A."/>
            <person name="Barry K."/>
            <person name="LaButti K."/>
            <person name="Morin E."/>
            <person name="Salamov A."/>
            <person name="Lipzen A."/>
            <person name="Mereny Z."/>
            <person name="Hegedus B."/>
            <person name="Baldrian P."/>
            <person name="Stursova M."/>
            <person name="Weitz H."/>
            <person name="Taylor A."/>
            <person name="Grigoriev I.V."/>
            <person name="Nagy L.G."/>
            <person name="Martin F."/>
            <person name="Kauserud H."/>
        </authorList>
    </citation>
    <scope>NUCLEOTIDE SEQUENCE</scope>
    <source>
        <strain evidence="3">9284</strain>
    </source>
</reference>
<organism evidence="3 4">
    <name type="scientific">Roridomyces roridus</name>
    <dbReference type="NCBI Taxonomy" id="1738132"/>
    <lineage>
        <taxon>Eukaryota</taxon>
        <taxon>Fungi</taxon>
        <taxon>Dikarya</taxon>
        <taxon>Basidiomycota</taxon>
        <taxon>Agaricomycotina</taxon>
        <taxon>Agaricomycetes</taxon>
        <taxon>Agaricomycetidae</taxon>
        <taxon>Agaricales</taxon>
        <taxon>Marasmiineae</taxon>
        <taxon>Mycenaceae</taxon>
        <taxon>Roridomyces</taxon>
    </lineage>
</organism>
<keyword evidence="2" id="KW-0812">Transmembrane</keyword>
<evidence type="ECO:0000256" key="1">
    <source>
        <dbReference type="SAM" id="MobiDB-lite"/>
    </source>
</evidence>
<feature type="region of interest" description="Disordered" evidence="1">
    <location>
        <begin position="57"/>
        <end position="93"/>
    </location>
</feature>
<sequence length="640" mass="71932">MPRPAPLSNASTGSYPRFDTQLTPRTPHSRAGRAEEAYTAAELEQVDFDDDDNYSSVVQQQQAPLLSSSASDSFPATTGYRSRGDDFDAHAPKRTGLTTDKILSRLPLALYSSVAAVLLVLVFFSLREPEALKKYVGVTTNVSESEAAGDLEVMPTSTMPTSTPIQQQQPPPNIILISYENYTSFPLDPLEYRAECLKMDSGIRAQTPYWGTDKSGMYYDVLHVDEQVGYEASPDESSICSRTMTYQLDGWAGLLTDLALMAQVAALARERNATFFVDDRFWNRGKWSDYFEDVQAGQPGPEPGCRPPPPEEFVACPRTARHWLMNSRTARHHLDHDFMEHYADPYGHNLNRMKPFYEFGFKSFSETIRPNAQTAQLIQSARQELSEKVTAHYRNPRSDDGTPMGYLAVHIRRGDRKPTWRLPYGQNYIALSEYVDAVVQSWTRLGLEMSPSNDERLVQPFVYIASDSPEAANEFASSFSPDRVFSLSASESEELRGLASPGEYFQDAWKDLDEQVRVKATRGMVVDFAVLSGTWASDDDITPDGTVCTVSSVVCRAAAFGLGWNRSFGELDQMGMIDQEHMRWVDVDTKARVLPAWEAYRGDTYFLRPRPWLTCRQHPDSRVYTPVQSQSSLSETAPVR</sequence>
<proteinExistence type="predicted"/>
<protein>
    <submittedName>
        <fullName evidence="3">Uncharacterized protein</fullName>
    </submittedName>
</protein>
<accession>A0AAD7B5M9</accession>
<feature type="compositionally biased region" description="Low complexity" evidence="1">
    <location>
        <begin position="57"/>
        <end position="73"/>
    </location>
</feature>
<name>A0AAD7B5M9_9AGAR</name>
<dbReference type="Gene3D" id="3.40.50.11350">
    <property type="match status" value="1"/>
</dbReference>
<dbReference type="PANTHER" id="PTHR13132:SF29">
    <property type="entry name" value="ALPHA-(1,6)-FUCOSYLTRANSFERASE"/>
    <property type="match status" value="1"/>
</dbReference>
<dbReference type="Proteomes" id="UP001221142">
    <property type="component" value="Unassembled WGS sequence"/>
</dbReference>
<keyword evidence="4" id="KW-1185">Reference proteome</keyword>
<gene>
    <name evidence="3" type="ORF">FB45DRAFT_760849</name>
</gene>
<dbReference type="EMBL" id="JARKIF010000034">
    <property type="protein sequence ID" value="KAJ7610838.1"/>
    <property type="molecule type" value="Genomic_DNA"/>
</dbReference>
<comment type="caution">
    <text evidence="3">The sequence shown here is derived from an EMBL/GenBank/DDBJ whole genome shotgun (WGS) entry which is preliminary data.</text>
</comment>
<feature type="region of interest" description="Disordered" evidence="1">
    <location>
        <begin position="1"/>
        <end position="36"/>
    </location>
</feature>
<dbReference type="AlphaFoldDB" id="A0AAD7B5M9"/>
<feature type="compositionally biased region" description="Polar residues" evidence="1">
    <location>
        <begin position="8"/>
        <end position="26"/>
    </location>
</feature>
<evidence type="ECO:0000256" key="2">
    <source>
        <dbReference type="SAM" id="Phobius"/>
    </source>
</evidence>
<keyword evidence="2" id="KW-1133">Transmembrane helix</keyword>
<evidence type="ECO:0000313" key="3">
    <source>
        <dbReference type="EMBL" id="KAJ7610838.1"/>
    </source>
</evidence>
<keyword evidence="2" id="KW-0472">Membrane</keyword>
<dbReference type="PANTHER" id="PTHR13132">
    <property type="entry name" value="ALPHA- 1,6 -FUCOSYLTRANSFERASE"/>
    <property type="match status" value="1"/>
</dbReference>
<dbReference type="GO" id="GO:0046921">
    <property type="term" value="F:alpha-(1-&gt;6)-fucosyltransferase activity"/>
    <property type="evidence" value="ECO:0007669"/>
    <property type="project" value="TreeGrafter"/>
</dbReference>
<dbReference type="GO" id="GO:0006487">
    <property type="term" value="P:protein N-linked glycosylation"/>
    <property type="evidence" value="ECO:0007669"/>
    <property type="project" value="TreeGrafter"/>
</dbReference>
<feature type="transmembrane region" description="Helical" evidence="2">
    <location>
        <begin position="108"/>
        <end position="126"/>
    </location>
</feature>